<dbReference type="InterPro" id="IPR012951">
    <property type="entry name" value="BBE"/>
</dbReference>
<reference evidence="5" key="1">
    <citation type="journal article" date="2020" name="Stud. Mycol.">
        <title>101 Dothideomycetes genomes: a test case for predicting lifestyles and emergence of pathogens.</title>
        <authorList>
            <person name="Haridas S."/>
            <person name="Albert R."/>
            <person name="Binder M."/>
            <person name="Bloem J."/>
            <person name="Labutti K."/>
            <person name="Salamov A."/>
            <person name="Andreopoulos B."/>
            <person name="Baker S."/>
            <person name="Barry K."/>
            <person name="Bills G."/>
            <person name="Bluhm B."/>
            <person name="Cannon C."/>
            <person name="Castanera R."/>
            <person name="Culley D."/>
            <person name="Daum C."/>
            <person name="Ezra D."/>
            <person name="Gonzalez J."/>
            <person name="Henrissat B."/>
            <person name="Kuo A."/>
            <person name="Liang C."/>
            <person name="Lipzen A."/>
            <person name="Lutzoni F."/>
            <person name="Magnuson J."/>
            <person name="Mondo S."/>
            <person name="Nolan M."/>
            <person name="Ohm R."/>
            <person name="Pangilinan J."/>
            <person name="Park H.-J."/>
            <person name="Ramirez L."/>
            <person name="Alfaro M."/>
            <person name="Sun H."/>
            <person name="Tritt A."/>
            <person name="Yoshinaga Y."/>
            <person name="Zwiers L.-H."/>
            <person name="Turgeon B."/>
            <person name="Goodwin S."/>
            <person name="Spatafora J."/>
            <person name="Crous P."/>
            <person name="Grigoriev I."/>
        </authorList>
    </citation>
    <scope>NUCLEOTIDE SEQUENCE</scope>
    <source>
        <strain evidence="5">ATCC 36951</strain>
    </source>
</reference>
<keyword evidence="6" id="KW-1185">Reference proteome</keyword>
<accession>A0A6A6CTD8</accession>
<feature type="domain" description="FAD-binding PCMH-type" evidence="4">
    <location>
        <begin position="117"/>
        <end position="300"/>
    </location>
</feature>
<name>A0A6A6CTD8_ZASCE</name>
<protein>
    <recommendedName>
        <fullName evidence="4">FAD-binding PCMH-type domain-containing protein</fullName>
    </recommendedName>
</protein>
<dbReference type="GeneID" id="54563740"/>
<evidence type="ECO:0000259" key="4">
    <source>
        <dbReference type="PROSITE" id="PS51387"/>
    </source>
</evidence>
<dbReference type="PANTHER" id="PTHR13878:SF91">
    <property type="entry name" value="FAD BINDING DOMAIN PROTEIN (AFU_ORTHOLOGUE AFUA_6G12070)-RELATED"/>
    <property type="match status" value="1"/>
</dbReference>
<dbReference type="EMBL" id="ML993585">
    <property type="protein sequence ID" value="KAF2170325.1"/>
    <property type="molecule type" value="Genomic_DNA"/>
</dbReference>
<dbReference type="GO" id="GO:0071949">
    <property type="term" value="F:FAD binding"/>
    <property type="evidence" value="ECO:0007669"/>
    <property type="project" value="InterPro"/>
</dbReference>
<evidence type="ECO:0000256" key="3">
    <source>
        <dbReference type="SAM" id="SignalP"/>
    </source>
</evidence>
<keyword evidence="3" id="KW-0732">Signal</keyword>
<dbReference type="AlphaFoldDB" id="A0A6A6CTD8"/>
<dbReference type="Gene3D" id="3.30.465.10">
    <property type="match status" value="2"/>
</dbReference>
<dbReference type="GO" id="GO:0016491">
    <property type="term" value="F:oxidoreductase activity"/>
    <property type="evidence" value="ECO:0007669"/>
    <property type="project" value="UniProtKB-KW"/>
</dbReference>
<dbReference type="InterPro" id="IPR006094">
    <property type="entry name" value="Oxid_FAD_bind_N"/>
</dbReference>
<evidence type="ECO:0000313" key="5">
    <source>
        <dbReference type="EMBL" id="KAF2170325.1"/>
    </source>
</evidence>
<evidence type="ECO:0000256" key="1">
    <source>
        <dbReference type="ARBA" id="ARBA00005466"/>
    </source>
</evidence>
<dbReference type="RefSeq" id="XP_033671214.1">
    <property type="nucleotide sequence ID" value="XM_033810468.1"/>
</dbReference>
<evidence type="ECO:0000256" key="2">
    <source>
        <dbReference type="ARBA" id="ARBA00023002"/>
    </source>
</evidence>
<comment type="similarity">
    <text evidence="1">Belongs to the oxygen-dependent FAD-linked oxidoreductase family.</text>
</comment>
<dbReference type="InterPro" id="IPR016166">
    <property type="entry name" value="FAD-bd_PCMH"/>
</dbReference>
<dbReference type="Pfam" id="PF01565">
    <property type="entry name" value="FAD_binding_4"/>
    <property type="match status" value="1"/>
</dbReference>
<dbReference type="SUPFAM" id="SSF56176">
    <property type="entry name" value="FAD-binding/transporter-associated domain-like"/>
    <property type="match status" value="1"/>
</dbReference>
<dbReference type="PANTHER" id="PTHR13878">
    <property type="entry name" value="GULONOLACTONE OXIDASE"/>
    <property type="match status" value="1"/>
</dbReference>
<dbReference type="Proteomes" id="UP000799537">
    <property type="component" value="Unassembled WGS sequence"/>
</dbReference>
<dbReference type="InterPro" id="IPR050432">
    <property type="entry name" value="FAD-linked_Oxidoreductases_BP"/>
</dbReference>
<dbReference type="OrthoDB" id="9983560at2759"/>
<dbReference type="PROSITE" id="PS51387">
    <property type="entry name" value="FAD_PCMH"/>
    <property type="match status" value="1"/>
</dbReference>
<keyword evidence="2" id="KW-0560">Oxidoreductase</keyword>
<proteinExistence type="inferred from homology"/>
<feature type="chain" id="PRO_5025446952" description="FAD-binding PCMH-type domain-containing protein" evidence="3">
    <location>
        <begin position="18"/>
        <end position="588"/>
    </location>
</feature>
<gene>
    <name evidence="5" type="ORF">M409DRAFT_35904</name>
</gene>
<dbReference type="InterPro" id="IPR036318">
    <property type="entry name" value="FAD-bd_PCMH-like_sf"/>
</dbReference>
<dbReference type="Pfam" id="PF08031">
    <property type="entry name" value="BBE"/>
    <property type="match status" value="1"/>
</dbReference>
<evidence type="ECO:0000313" key="6">
    <source>
        <dbReference type="Proteomes" id="UP000799537"/>
    </source>
</evidence>
<sequence length="588" mass="64352">MLKLLCAALCAVSSASATCLGGHCFPSQEQLKAFNRTVHGRLIAQRPIATACYSTSDHQFNQTACHDIRANFFNDEWRASHSSTYQQRNWEDCSFDASPACPLPSTDLTYDTHTCEQGNIPLYAVAAETASDISTSVRFATDHNLRIIVKNTGHDYQGRSSGQGGFAIWTAGLRSISRERRFTPKGCGSGQTQDAVRLGAGVHWKEAYAFAEKEKMTLVGGDLQNVGAAGGWLLGGGHGFLTPKLGLGVDNLLEMDIVTIDGKLRTISECAEPDLFWAVRGGGGGTFGVTVSVTYKAHPIQPISAVFATSIGVDLQGNDGLRLFESFANITGPMGEHGLGGTILSQGPATVFGVIGATTDMDLVQRSMSEVFTSWSLLIVREVARPFTEFVRTLPSSFLPFLNTVLPNPYPAGYASTVSSRLIPTSYFNSAERSATVAKATHDAMRKNLEVGTSAQFHIFANSPSKRHTGSKTSVTPVWYDSLWHVYLGQRWDESVGVDGKAVTRNVFDAMQVLRDAVPDGAAYQNEADVYEPDHQRAFWGENYARLVRVKRKYDPRNHFQVWHGVGSDQGRDDLWKCWNVDWHASSW</sequence>
<dbReference type="InterPro" id="IPR016169">
    <property type="entry name" value="FAD-bd_PCMH_sub2"/>
</dbReference>
<feature type="signal peptide" evidence="3">
    <location>
        <begin position="1"/>
        <end position="17"/>
    </location>
</feature>
<organism evidence="5 6">
    <name type="scientific">Zasmidium cellare ATCC 36951</name>
    <dbReference type="NCBI Taxonomy" id="1080233"/>
    <lineage>
        <taxon>Eukaryota</taxon>
        <taxon>Fungi</taxon>
        <taxon>Dikarya</taxon>
        <taxon>Ascomycota</taxon>
        <taxon>Pezizomycotina</taxon>
        <taxon>Dothideomycetes</taxon>
        <taxon>Dothideomycetidae</taxon>
        <taxon>Mycosphaerellales</taxon>
        <taxon>Mycosphaerellaceae</taxon>
        <taxon>Zasmidium</taxon>
    </lineage>
</organism>